<evidence type="ECO:0000313" key="3">
    <source>
        <dbReference type="Proteomes" id="UP000076587"/>
    </source>
</evidence>
<sequence>MISLRFFPKDMPQHQPAVAHIESKKRTPSTQPNNNTTSPHEHIASEEISDAPITYSGQIAVMEKPH</sequence>
<protein>
    <submittedName>
        <fullName evidence="2">Uncharacterized protein</fullName>
    </submittedName>
</protein>
<organism evidence="2 3">
    <name type="scientific">Pseudoalteromonas luteoviolacea NCIMB 1942</name>
    <dbReference type="NCBI Taxonomy" id="1365253"/>
    <lineage>
        <taxon>Bacteria</taxon>
        <taxon>Pseudomonadati</taxon>
        <taxon>Pseudomonadota</taxon>
        <taxon>Gammaproteobacteria</taxon>
        <taxon>Alteromonadales</taxon>
        <taxon>Pseudoalteromonadaceae</taxon>
        <taxon>Pseudoalteromonas</taxon>
    </lineage>
</organism>
<evidence type="ECO:0000256" key="1">
    <source>
        <dbReference type="SAM" id="MobiDB-lite"/>
    </source>
</evidence>
<accession>A0A167G917</accession>
<feature type="region of interest" description="Disordered" evidence="1">
    <location>
        <begin position="1"/>
        <end position="51"/>
    </location>
</feature>
<comment type="caution">
    <text evidence="2">The sequence shown here is derived from an EMBL/GenBank/DDBJ whole genome shotgun (WGS) entry which is preliminary data.</text>
</comment>
<dbReference type="EMBL" id="AUXT01000068">
    <property type="protein sequence ID" value="KZN54330.1"/>
    <property type="molecule type" value="Genomic_DNA"/>
</dbReference>
<dbReference type="AlphaFoldDB" id="A0A167G917"/>
<evidence type="ECO:0000313" key="2">
    <source>
        <dbReference type="EMBL" id="KZN54330.1"/>
    </source>
</evidence>
<reference evidence="2 3" key="1">
    <citation type="submission" date="2013-07" db="EMBL/GenBank/DDBJ databases">
        <title>Comparative Genomic and Metabolomic Analysis of Twelve Strains of Pseudoalteromonas luteoviolacea.</title>
        <authorList>
            <person name="Vynne N.G."/>
            <person name="Mansson M."/>
            <person name="Gram L."/>
        </authorList>
    </citation>
    <scope>NUCLEOTIDE SEQUENCE [LARGE SCALE GENOMIC DNA]</scope>
    <source>
        <strain evidence="2 3">NCIMB 1942</strain>
    </source>
</reference>
<dbReference type="RefSeq" id="WP_063375997.1">
    <property type="nucleotide sequence ID" value="NZ_AUXT01000068.1"/>
</dbReference>
<dbReference type="PATRIC" id="fig|1365253.3.peg.1064"/>
<gene>
    <name evidence="2" type="ORF">N482_05630</name>
</gene>
<feature type="compositionally biased region" description="Low complexity" evidence="1">
    <location>
        <begin position="28"/>
        <end position="38"/>
    </location>
</feature>
<name>A0A167G917_9GAMM</name>
<dbReference type="Proteomes" id="UP000076587">
    <property type="component" value="Unassembled WGS sequence"/>
</dbReference>
<proteinExistence type="predicted"/>